<sequence>MPPDRRTVSFGKALKSPIKKQGKSDKQRVSLDIQKHRRRDLESRIAQLRQPSRPTPSTPAPSSAHQVSAVGSSALPVEYSNGVVDESGVPSNTDAYFRSMPPTHSMPLTPTLSTNNGDNADILSDLPGYDDGNSIPEPSASTPPKSAQATPKATPKRRRKEKKRPERAEGTTEERPDLIDRWKEVLKTLEEPLLLYKERTLGAAVGQGDAPLHQCKHQEKPPPAPDDLG</sequence>
<proteinExistence type="predicted"/>
<feature type="compositionally biased region" description="Basic and acidic residues" evidence="1">
    <location>
        <begin position="163"/>
        <end position="178"/>
    </location>
</feature>
<dbReference type="EMBL" id="JBAHYK010000702">
    <property type="protein sequence ID" value="KAL0571889.1"/>
    <property type="molecule type" value="Genomic_DNA"/>
</dbReference>
<comment type="caution">
    <text evidence="2">The sequence shown here is derived from an EMBL/GenBank/DDBJ whole genome shotgun (WGS) entry which is preliminary data.</text>
</comment>
<evidence type="ECO:0000313" key="3">
    <source>
        <dbReference type="Proteomes" id="UP001465976"/>
    </source>
</evidence>
<feature type="region of interest" description="Disordered" evidence="1">
    <location>
        <begin position="1"/>
        <end position="178"/>
    </location>
</feature>
<organism evidence="2 3">
    <name type="scientific">Marasmius crinis-equi</name>
    <dbReference type="NCBI Taxonomy" id="585013"/>
    <lineage>
        <taxon>Eukaryota</taxon>
        <taxon>Fungi</taxon>
        <taxon>Dikarya</taxon>
        <taxon>Basidiomycota</taxon>
        <taxon>Agaricomycotina</taxon>
        <taxon>Agaricomycetes</taxon>
        <taxon>Agaricomycetidae</taxon>
        <taxon>Agaricales</taxon>
        <taxon>Marasmiineae</taxon>
        <taxon>Marasmiaceae</taxon>
        <taxon>Marasmius</taxon>
    </lineage>
</organism>
<evidence type="ECO:0000256" key="1">
    <source>
        <dbReference type="SAM" id="MobiDB-lite"/>
    </source>
</evidence>
<gene>
    <name evidence="2" type="ORF">V5O48_010079</name>
</gene>
<accession>A0ABR3F9G5</accession>
<feature type="region of interest" description="Disordered" evidence="1">
    <location>
        <begin position="207"/>
        <end position="229"/>
    </location>
</feature>
<feature type="compositionally biased region" description="Polar residues" evidence="1">
    <location>
        <begin position="106"/>
        <end position="118"/>
    </location>
</feature>
<evidence type="ECO:0000313" key="2">
    <source>
        <dbReference type="EMBL" id="KAL0571889.1"/>
    </source>
</evidence>
<feature type="compositionally biased region" description="Polar residues" evidence="1">
    <location>
        <begin position="139"/>
        <end position="148"/>
    </location>
</feature>
<keyword evidence="3" id="KW-1185">Reference proteome</keyword>
<name>A0ABR3F9G5_9AGAR</name>
<reference evidence="2 3" key="1">
    <citation type="submission" date="2024-02" db="EMBL/GenBank/DDBJ databases">
        <title>A draft genome for the cacao thread blight pathogen Marasmius crinis-equi.</title>
        <authorList>
            <person name="Cohen S.P."/>
            <person name="Baruah I.K."/>
            <person name="Amoako-Attah I."/>
            <person name="Bukari Y."/>
            <person name="Meinhardt L.W."/>
            <person name="Bailey B.A."/>
        </authorList>
    </citation>
    <scope>NUCLEOTIDE SEQUENCE [LARGE SCALE GENOMIC DNA]</scope>
    <source>
        <strain evidence="2 3">GH-76</strain>
    </source>
</reference>
<protein>
    <submittedName>
        <fullName evidence="2">Uncharacterized protein</fullName>
    </submittedName>
</protein>
<dbReference type="Proteomes" id="UP001465976">
    <property type="component" value="Unassembled WGS sequence"/>
</dbReference>